<evidence type="ECO:0000313" key="2">
    <source>
        <dbReference type="Proteomes" id="UP000288794"/>
    </source>
</evidence>
<proteinExistence type="predicted"/>
<comment type="caution">
    <text evidence="1">The sequence shown here is derived from an EMBL/GenBank/DDBJ whole genome shotgun (WGS) entry which is preliminary data.</text>
</comment>
<sequence>MIVLNANDEQGKTRFRLGLVAFCLSEFILRTISEMKDEGDAVLLITGGVFLHKINLPLSMNKHD</sequence>
<gene>
    <name evidence="1" type="ORF">ED28_00340</name>
</gene>
<reference evidence="1 2" key="1">
    <citation type="submission" date="2014-04" db="EMBL/GenBank/DDBJ databases">
        <title>Draft genome sequence of Pantoea beijingensis strain LMG 27579, an emerging pathogen to Pleurotus eryngii with potential industrial application.</title>
        <authorList>
            <person name="Xu F."/>
            <person name="Liu Y."/>
            <person name="Wang S."/>
            <person name="Yin Y."/>
            <person name="Ma Y."/>
            <person name="Zhao S."/>
            <person name="Rong C."/>
        </authorList>
    </citation>
    <scope>NUCLEOTIDE SEQUENCE [LARGE SCALE GENOMIC DNA]</scope>
    <source>
        <strain evidence="1 2">LMG 27579</strain>
    </source>
</reference>
<evidence type="ECO:0000313" key="1">
    <source>
        <dbReference type="EMBL" id="RWR03469.1"/>
    </source>
</evidence>
<keyword evidence="2" id="KW-1185">Reference proteome</keyword>
<dbReference type="AlphaFoldDB" id="A0A443IHF6"/>
<organism evidence="1 2">
    <name type="scientific">[Pantoea] beijingensis</name>
    <dbReference type="NCBI Taxonomy" id="1324864"/>
    <lineage>
        <taxon>Bacteria</taxon>
        <taxon>Pseudomonadati</taxon>
        <taxon>Pseudomonadota</taxon>
        <taxon>Gammaproteobacteria</taxon>
        <taxon>Enterobacterales</taxon>
        <taxon>Erwiniaceae</taxon>
        <taxon>Erwinia</taxon>
    </lineage>
</organism>
<dbReference type="EMBL" id="JMEE01000001">
    <property type="protein sequence ID" value="RWR03469.1"/>
    <property type="molecule type" value="Genomic_DNA"/>
</dbReference>
<dbReference type="Proteomes" id="UP000288794">
    <property type="component" value="Unassembled WGS sequence"/>
</dbReference>
<accession>A0A443IHF6</accession>
<protein>
    <submittedName>
        <fullName evidence="1">Uncharacterized protein</fullName>
    </submittedName>
</protein>
<name>A0A443IHF6_9GAMM</name>